<dbReference type="SUPFAM" id="SSF47807">
    <property type="entry name" value="5' to 3' exonuclease, C-terminal subdomain"/>
    <property type="match status" value="1"/>
</dbReference>
<name>A0A9P4NV98_9PEZI</name>
<evidence type="ECO:0000256" key="2">
    <source>
        <dbReference type="ARBA" id="ARBA00022801"/>
    </source>
</evidence>
<dbReference type="Pfam" id="PF18380">
    <property type="entry name" value="GEN1_C"/>
    <property type="match status" value="1"/>
</dbReference>
<feature type="region of interest" description="Disordered" evidence="3">
    <location>
        <begin position="394"/>
        <end position="437"/>
    </location>
</feature>
<feature type="region of interest" description="Disordered" evidence="3">
    <location>
        <begin position="758"/>
        <end position="885"/>
    </location>
</feature>
<protein>
    <recommendedName>
        <fullName evidence="8">Flap structure-specific endonuclease</fullName>
    </recommendedName>
</protein>
<proteinExistence type="predicted"/>
<feature type="compositionally biased region" description="Low complexity" evidence="3">
    <location>
        <begin position="796"/>
        <end position="811"/>
    </location>
</feature>
<feature type="region of interest" description="Disordered" evidence="3">
    <location>
        <begin position="531"/>
        <end position="566"/>
    </location>
</feature>
<dbReference type="InterPro" id="IPR006085">
    <property type="entry name" value="XPG_DNA_repair_N"/>
</dbReference>
<dbReference type="Proteomes" id="UP000800235">
    <property type="component" value="Unassembled WGS sequence"/>
</dbReference>
<dbReference type="PRINTS" id="PR00853">
    <property type="entry name" value="XPGRADSUPER"/>
</dbReference>
<feature type="region of interest" description="Disordered" evidence="3">
    <location>
        <begin position="482"/>
        <end position="502"/>
    </location>
</feature>
<organism evidence="6 7">
    <name type="scientific">Tothia fuscella</name>
    <dbReference type="NCBI Taxonomy" id="1048955"/>
    <lineage>
        <taxon>Eukaryota</taxon>
        <taxon>Fungi</taxon>
        <taxon>Dikarya</taxon>
        <taxon>Ascomycota</taxon>
        <taxon>Pezizomycotina</taxon>
        <taxon>Dothideomycetes</taxon>
        <taxon>Pleosporomycetidae</taxon>
        <taxon>Venturiales</taxon>
        <taxon>Cylindrosympodiaceae</taxon>
        <taxon>Tothia</taxon>
    </lineage>
</organism>
<dbReference type="InterPro" id="IPR006086">
    <property type="entry name" value="XPG-I_dom"/>
</dbReference>
<keyword evidence="2" id="KW-0378">Hydrolase</keyword>
<dbReference type="SUPFAM" id="SSF88723">
    <property type="entry name" value="PIN domain-like"/>
    <property type="match status" value="1"/>
</dbReference>
<dbReference type="PANTHER" id="PTHR11081:SF75">
    <property type="entry name" value="ENDONUCLEASE, PUTATIVE (AFU_ORTHOLOGUE AFUA_3G13260)-RELATED"/>
    <property type="match status" value="1"/>
</dbReference>
<evidence type="ECO:0000256" key="3">
    <source>
        <dbReference type="SAM" id="MobiDB-lite"/>
    </source>
</evidence>
<evidence type="ECO:0000256" key="1">
    <source>
        <dbReference type="ARBA" id="ARBA00022722"/>
    </source>
</evidence>
<dbReference type="InterPro" id="IPR041177">
    <property type="entry name" value="GEN1_C"/>
</dbReference>
<feature type="compositionally biased region" description="Basic and acidic residues" evidence="3">
    <location>
        <begin position="696"/>
        <end position="711"/>
    </location>
</feature>
<dbReference type="PANTHER" id="PTHR11081">
    <property type="entry name" value="FLAP ENDONUCLEASE FAMILY MEMBER"/>
    <property type="match status" value="1"/>
</dbReference>
<accession>A0A9P4NV98</accession>
<dbReference type="GO" id="GO:0008821">
    <property type="term" value="F:crossover junction DNA endonuclease activity"/>
    <property type="evidence" value="ECO:0007669"/>
    <property type="project" value="InterPro"/>
</dbReference>
<dbReference type="SMART" id="SM00484">
    <property type="entry name" value="XPGI"/>
    <property type="match status" value="1"/>
</dbReference>
<feature type="region of interest" description="Disordered" evidence="3">
    <location>
        <begin position="583"/>
        <end position="735"/>
    </location>
</feature>
<evidence type="ECO:0000313" key="6">
    <source>
        <dbReference type="EMBL" id="KAF2432939.1"/>
    </source>
</evidence>
<dbReference type="SMART" id="SM00485">
    <property type="entry name" value="XPGN"/>
    <property type="match status" value="1"/>
</dbReference>
<dbReference type="EMBL" id="MU007023">
    <property type="protein sequence ID" value="KAF2432939.1"/>
    <property type="molecule type" value="Genomic_DNA"/>
</dbReference>
<feature type="compositionally biased region" description="Polar residues" evidence="3">
    <location>
        <begin position="604"/>
        <end position="628"/>
    </location>
</feature>
<keyword evidence="7" id="KW-1185">Reference proteome</keyword>
<dbReference type="Pfam" id="PF00752">
    <property type="entry name" value="XPG_N"/>
    <property type="match status" value="1"/>
</dbReference>
<evidence type="ECO:0000313" key="7">
    <source>
        <dbReference type="Proteomes" id="UP000800235"/>
    </source>
</evidence>
<dbReference type="GO" id="GO:0006281">
    <property type="term" value="P:DNA repair"/>
    <property type="evidence" value="ECO:0007669"/>
    <property type="project" value="UniProtKB-ARBA"/>
</dbReference>
<dbReference type="Gene3D" id="1.10.150.20">
    <property type="entry name" value="5' to 3' exonuclease, C-terminal subdomain"/>
    <property type="match status" value="1"/>
</dbReference>
<dbReference type="InterPro" id="IPR037316">
    <property type="entry name" value="Yen1_H3TH"/>
</dbReference>
<dbReference type="OrthoDB" id="2959108at2759"/>
<keyword evidence="1" id="KW-0540">Nuclease</keyword>
<dbReference type="InterPro" id="IPR006084">
    <property type="entry name" value="XPG/Rad2"/>
</dbReference>
<gene>
    <name evidence="6" type="ORF">EJ08DRAFT_694976</name>
</gene>
<evidence type="ECO:0008006" key="8">
    <source>
        <dbReference type="Google" id="ProtNLM"/>
    </source>
</evidence>
<feature type="domain" description="XPG N-terminal" evidence="5">
    <location>
        <begin position="1"/>
        <end position="98"/>
    </location>
</feature>
<evidence type="ECO:0000259" key="4">
    <source>
        <dbReference type="SMART" id="SM00484"/>
    </source>
</evidence>
<dbReference type="InterPro" id="IPR036279">
    <property type="entry name" value="5-3_exonuclease_C_sf"/>
</dbReference>
<dbReference type="Pfam" id="PF00867">
    <property type="entry name" value="XPG_I"/>
    <property type="match status" value="1"/>
</dbReference>
<feature type="domain" description="XPG-I" evidence="4">
    <location>
        <begin position="109"/>
        <end position="186"/>
    </location>
</feature>
<dbReference type="CDD" id="cd09870">
    <property type="entry name" value="PIN_YEN1"/>
    <property type="match status" value="1"/>
</dbReference>
<dbReference type="CDD" id="cd09906">
    <property type="entry name" value="H3TH_YEN1"/>
    <property type="match status" value="1"/>
</dbReference>
<dbReference type="FunFam" id="3.40.50.1010:FF:000037">
    <property type="entry name" value="Rad2-like endonuclease, putative (AFU_orthologue AFUA_3G13260)"/>
    <property type="match status" value="1"/>
</dbReference>
<dbReference type="Gene3D" id="3.40.50.1010">
    <property type="entry name" value="5'-nuclease"/>
    <property type="match status" value="2"/>
</dbReference>
<dbReference type="AlphaFoldDB" id="A0A9P4NV98"/>
<dbReference type="GO" id="GO:0017108">
    <property type="term" value="F:5'-flap endonuclease activity"/>
    <property type="evidence" value="ECO:0007669"/>
    <property type="project" value="TreeGrafter"/>
</dbReference>
<feature type="compositionally biased region" description="Polar residues" evidence="3">
    <location>
        <begin position="682"/>
        <end position="693"/>
    </location>
</feature>
<sequence>MGIHGIYKEIGPGERIAFSKYALDHFERTGEPFRVAIDVSIWLFQIQSGKGGSNPALRTFYYRLLRLISISVHPLFVFDGPNKPPFKRNKRTGPNVASIPEFLAKQLLKQFGFPFHIAPGEAEAECALIQREGIVDAVLSEDVDTLMFGSGLTFRNWTPEYNKSGGPTHVNLYDAKVTKAGSGLDREGMVLIALMSGGDYITEGIPGCGPKTACEAARAGFGAELCKISRKDKTAMKVWREKLAYELHTNESKHFKRKHGKLEVPEDFPNIEVLGYYTHPCISPPDKILRLRESLKWDQDLNLPELRTFTAEAFDWTKLGGAKKFIRNLAPALLVRALRLRNQNGGIDSQGLDANQEQEAKLLKAIHGKRNHQSTDNVTELRISFTPHNLVPIDLDAEEPDDEIPVDSGDEALEDDNIAPGEAPTSPSKKRGPPTYDPTDLEKIWLFETWAKVGVPLKVQDWEQSMRNPFKSLAMKHANKGLTKAGKPRKQPAAKVTKSNMPTGALDRFTKVTKPGLFAIPAAEKSKAFDEVTFPSSSNPFPPTAPPSFRAPNLHPPRSTFPTAGPEIINLISSPALPIRTQDPEIPFFDLPPTVTKRRRSPLRRTQTDTAVLDLTASSSAKPRSTTPPRLRHFPIMSDSPTALPSPSQFLPQQKRAKRATSVKPQTPTKVRKNTPVELSSPPRQSEITSYFSPTRRRDGMKASSQRDRDPPPQFRRPTSPIIEGLDLTASSPPAPRLAKIFKRTAVPIGQEDGASFVLEPFRPSNDSDDLVGSPRRSLQEIHANVVDSQAEARRSQSSSKSSSQESSRSRMTTAPQSQDHPEEVDLSQDQDLPTRFKHTTKLNTTSSHHAHMNTFKEPPPPRRSPRSHQMSSVLPPPVKGSRTAQLKKKVVRVRDSLPGAFAIEEIDLSEEVVGTLTGVERTRKVLRMSEIGFLDLTGD</sequence>
<feature type="compositionally biased region" description="Polar residues" evidence="3">
    <location>
        <begin position="639"/>
        <end position="652"/>
    </location>
</feature>
<evidence type="ECO:0000259" key="5">
    <source>
        <dbReference type="SMART" id="SM00485"/>
    </source>
</evidence>
<feature type="compositionally biased region" description="Acidic residues" evidence="3">
    <location>
        <begin position="395"/>
        <end position="417"/>
    </location>
</feature>
<dbReference type="InterPro" id="IPR029060">
    <property type="entry name" value="PIN-like_dom_sf"/>
</dbReference>
<comment type="caution">
    <text evidence="6">The sequence shown here is derived from an EMBL/GenBank/DDBJ whole genome shotgun (WGS) entry which is preliminary data.</text>
</comment>
<reference evidence="6" key="1">
    <citation type="journal article" date="2020" name="Stud. Mycol.">
        <title>101 Dothideomycetes genomes: a test case for predicting lifestyles and emergence of pathogens.</title>
        <authorList>
            <person name="Haridas S."/>
            <person name="Albert R."/>
            <person name="Binder M."/>
            <person name="Bloem J."/>
            <person name="Labutti K."/>
            <person name="Salamov A."/>
            <person name="Andreopoulos B."/>
            <person name="Baker S."/>
            <person name="Barry K."/>
            <person name="Bills G."/>
            <person name="Bluhm B."/>
            <person name="Cannon C."/>
            <person name="Castanera R."/>
            <person name="Culley D."/>
            <person name="Daum C."/>
            <person name="Ezra D."/>
            <person name="Gonzalez J."/>
            <person name="Henrissat B."/>
            <person name="Kuo A."/>
            <person name="Liang C."/>
            <person name="Lipzen A."/>
            <person name="Lutzoni F."/>
            <person name="Magnuson J."/>
            <person name="Mondo S."/>
            <person name="Nolan M."/>
            <person name="Ohm R."/>
            <person name="Pangilinan J."/>
            <person name="Park H.-J."/>
            <person name="Ramirez L."/>
            <person name="Alfaro M."/>
            <person name="Sun H."/>
            <person name="Tritt A."/>
            <person name="Yoshinaga Y."/>
            <person name="Zwiers L.-H."/>
            <person name="Turgeon B."/>
            <person name="Goodwin S."/>
            <person name="Spatafora J."/>
            <person name="Crous P."/>
            <person name="Grigoriev I."/>
        </authorList>
    </citation>
    <scope>NUCLEOTIDE SEQUENCE</scope>
    <source>
        <strain evidence="6">CBS 130266</strain>
    </source>
</reference>